<dbReference type="GO" id="GO:0008725">
    <property type="term" value="F:DNA-3-methyladenine glycosylase activity"/>
    <property type="evidence" value="ECO:0007669"/>
    <property type="project" value="TreeGrafter"/>
</dbReference>
<dbReference type="EMBL" id="LNQL01000002">
    <property type="protein sequence ID" value="KSU49351.1"/>
    <property type="molecule type" value="Genomic_DNA"/>
</dbReference>
<evidence type="ECO:0000256" key="4">
    <source>
        <dbReference type="ARBA" id="ARBA00023204"/>
    </source>
</evidence>
<keyword evidence="3" id="KW-0227">DNA damage</keyword>
<dbReference type="SUPFAM" id="SSF48150">
    <property type="entry name" value="DNA-glycosylase"/>
    <property type="match status" value="1"/>
</dbReference>
<organism evidence="6 7">
    <name type="scientific">Exiguobacterium indicum</name>
    <dbReference type="NCBI Taxonomy" id="296995"/>
    <lineage>
        <taxon>Bacteria</taxon>
        <taxon>Bacillati</taxon>
        <taxon>Bacillota</taxon>
        <taxon>Bacilli</taxon>
        <taxon>Bacillales</taxon>
        <taxon>Bacillales Family XII. Incertae Sedis</taxon>
        <taxon>Exiguobacterium</taxon>
    </lineage>
</organism>
<evidence type="ECO:0000313" key="7">
    <source>
        <dbReference type="Proteomes" id="UP000053797"/>
    </source>
</evidence>
<proteinExistence type="predicted"/>
<dbReference type="Proteomes" id="UP000053797">
    <property type="component" value="Unassembled WGS sequence"/>
</dbReference>
<dbReference type="InterPro" id="IPR003265">
    <property type="entry name" value="HhH-GPD_domain"/>
</dbReference>
<keyword evidence="4" id="KW-0234">DNA repair</keyword>
<comment type="catalytic activity">
    <reaction evidence="1">
        <text>Hydrolysis of alkylated DNA, releasing 3-methyladenine, 3-methylguanine, 7-methylguanine and 7-methyladenine.</text>
        <dbReference type="EC" id="3.2.2.21"/>
    </reaction>
</comment>
<dbReference type="InterPro" id="IPR051912">
    <property type="entry name" value="Alkylbase_DNA_Glycosylase/TA"/>
</dbReference>
<reference evidence="6 7" key="1">
    <citation type="journal article" date="2015" name="Int. J. Syst. Evol. Microbiol.">
        <title>Exiguobacterium enclense sp. nov., isolated from sediment.</title>
        <authorList>
            <person name="Dastager S.G."/>
            <person name="Mawlankar R."/>
            <person name="Sonalkar V.V."/>
            <person name="Thorat M.N."/>
            <person name="Mual P."/>
            <person name="Verma A."/>
            <person name="Krishnamurthi S."/>
            <person name="Tang S.K."/>
            <person name="Li W.J."/>
        </authorList>
    </citation>
    <scope>NUCLEOTIDE SEQUENCE [LARGE SCALE GENOMIC DNA]</scope>
    <source>
        <strain evidence="6 7">NIO-1109</strain>
    </source>
</reference>
<evidence type="ECO:0000313" key="6">
    <source>
        <dbReference type="EMBL" id="KSU49351.1"/>
    </source>
</evidence>
<sequence length="275" mass="30859">MSRWTHDVTLSEAFDFKGVVSRLTEDPLQIEQDGRLVVPIFINDQAYITTMEAIDGYTLRIDGSGPQTAVLTQLNRRFRLNEPNPAQRLKATSLHAIVERFGDERLVLDHSPFTALIRSIIHQQINLSFAHTLTERVFRTFGTVKDGIILPPTPRQLATARREDLLALQLSGRKVDYLLGVATATIDYDALTSADDAEIAETLIALKGVGPWTVQNVLMFGYGRPDLFPASDIGILRAFERLLGYRPTVEEATRLAEEFAPVRSHAAYLLWRSIE</sequence>
<evidence type="ECO:0000259" key="5">
    <source>
        <dbReference type="SMART" id="SM00478"/>
    </source>
</evidence>
<name>A0A0V8GGC4_9BACL</name>
<dbReference type="PANTHER" id="PTHR43003:SF5">
    <property type="entry name" value="DNA-3-METHYLADENINE GLYCOSYLASE"/>
    <property type="match status" value="1"/>
</dbReference>
<dbReference type="Gene3D" id="1.10.340.30">
    <property type="entry name" value="Hypothetical protein, domain 2"/>
    <property type="match status" value="1"/>
</dbReference>
<dbReference type="GO" id="GO:0032993">
    <property type="term" value="C:protein-DNA complex"/>
    <property type="evidence" value="ECO:0007669"/>
    <property type="project" value="TreeGrafter"/>
</dbReference>
<protein>
    <recommendedName>
        <fullName evidence="2">DNA-3-methyladenine glycosylase II</fullName>
        <ecNumber evidence="2">3.2.2.21</ecNumber>
    </recommendedName>
</protein>
<dbReference type="RefSeq" id="WP_058265166.1">
    <property type="nucleotide sequence ID" value="NZ_FMYN01000002.1"/>
</dbReference>
<gene>
    <name evidence="6" type="ORF">AS033_08270</name>
</gene>
<dbReference type="GO" id="GO:0006307">
    <property type="term" value="P:DNA alkylation repair"/>
    <property type="evidence" value="ECO:0007669"/>
    <property type="project" value="TreeGrafter"/>
</dbReference>
<dbReference type="GO" id="GO:0032131">
    <property type="term" value="F:alkylated DNA binding"/>
    <property type="evidence" value="ECO:0007669"/>
    <property type="project" value="TreeGrafter"/>
</dbReference>
<evidence type="ECO:0000256" key="1">
    <source>
        <dbReference type="ARBA" id="ARBA00000086"/>
    </source>
</evidence>
<dbReference type="Pfam" id="PF00730">
    <property type="entry name" value="HhH-GPD"/>
    <property type="match status" value="1"/>
</dbReference>
<dbReference type="EC" id="3.2.2.21" evidence="2"/>
<evidence type="ECO:0000256" key="2">
    <source>
        <dbReference type="ARBA" id="ARBA00012000"/>
    </source>
</evidence>
<dbReference type="InterPro" id="IPR011257">
    <property type="entry name" value="DNA_glycosylase"/>
</dbReference>
<evidence type="ECO:0000256" key="3">
    <source>
        <dbReference type="ARBA" id="ARBA00022763"/>
    </source>
</evidence>
<dbReference type="PANTHER" id="PTHR43003">
    <property type="entry name" value="DNA-3-METHYLADENINE GLYCOSYLASE"/>
    <property type="match status" value="1"/>
</dbReference>
<dbReference type="AlphaFoldDB" id="A0A0V8GGC4"/>
<feature type="domain" description="HhH-GPD" evidence="5">
    <location>
        <begin position="121"/>
        <end position="274"/>
    </location>
</feature>
<dbReference type="Gene3D" id="1.10.1670.40">
    <property type="match status" value="1"/>
</dbReference>
<dbReference type="GO" id="GO:0006285">
    <property type="term" value="P:base-excision repair, AP site formation"/>
    <property type="evidence" value="ECO:0007669"/>
    <property type="project" value="TreeGrafter"/>
</dbReference>
<dbReference type="GO" id="GO:0043916">
    <property type="term" value="F:DNA-7-methylguanine glycosylase activity"/>
    <property type="evidence" value="ECO:0007669"/>
    <property type="project" value="TreeGrafter"/>
</dbReference>
<dbReference type="SMART" id="SM00478">
    <property type="entry name" value="ENDO3c"/>
    <property type="match status" value="1"/>
</dbReference>
<dbReference type="GO" id="GO:0005737">
    <property type="term" value="C:cytoplasm"/>
    <property type="evidence" value="ECO:0007669"/>
    <property type="project" value="TreeGrafter"/>
</dbReference>
<dbReference type="OrthoDB" id="9785929at2"/>
<accession>A0A0V8GGC4</accession>
<comment type="caution">
    <text evidence="6">The sequence shown here is derived from an EMBL/GenBank/DDBJ whole genome shotgun (WGS) entry which is preliminary data.</text>
</comment>
<dbReference type="CDD" id="cd00056">
    <property type="entry name" value="ENDO3c"/>
    <property type="match status" value="1"/>
</dbReference>